<dbReference type="KEGG" id="amus:LMH87_002935"/>
<feature type="transmembrane region" description="Helical" evidence="7">
    <location>
        <begin position="275"/>
        <end position="293"/>
    </location>
</feature>
<feature type="transmembrane region" description="Helical" evidence="7">
    <location>
        <begin position="80"/>
        <end position="98"/>
    </location>
</feature>
<feature type="transmembrane region" description="Helical" evidence="7">
    <location>
        <begin position="340"/>
        <end position="357"/>
    </location>
</feature>
<keyword evidence="2" id="KW-0813">Transport</keyword>
<comment type="subcellular location">
    <subcellularLocation>
        <location evidence="1">Membrane</location>
        <topology evidence="1">Multi-pass membrane protein</topology>
    </subcellularLocation>
</comment>
<keyword evidence="10" id="KW-1185">Reference proteome</keyword>
<organism evidence="9 10">
    <name type="scientific">Akanthomyces muscarius</name>
    <name type="common">Entomopathogenic fungus</name>
    <name type="synonym">Lecanicillium muscarium</name>
    <dbReference type="NCBI Taxonomy" id="2231603"/>
    <lineage>
        <taxon>Eukaryota</taxon>
        <taxon>Fungi</taxon>
        <taxon>Dikarya</taxon>
        <taxon>Ascomycota</taxon>
        <taxon>Pezizomycotina</taxon>
        <taxon>Sordariomycetes</taxon>
        <taxon>Hypocreomycetidae</taxon>
        <taxon>Hypocreales</taxon>
        <taxon>Cordycipitaceae</taxon>
        <taxon>Akanthomyces</taxon>
    </lineage>
</organism>
<evidence type="ECO:0000313" key="9">
    <source>
        <dbReference type="EMBL" id="KAJ4148469.1"/>
    </source>
</evidence>
<feature type="transmembrane region" description="Helical" evidence="7">
    <location>
        <begin position="437"/>
        <end position="457"/>
    </location>
</feature>
<evidence type="ECO:0000259" key="8">
    <source>
        <dbReference type="PROSITE" id="PS50850"/>
    </source>
</evidence>
<sequence>MEASEALTSKPDSRPVVKRWYHWYDAGASKEERKLLKKLDFFILLYTCLTFFIKYLDQTNVTNAYLTGMEKDLGLGKTNALNWFTTYFSIGVIIGAPISTCMLTIVQPRYWLPFCTMGWSFFVLFMYKAQNVSTLYGLRFCCGFFEAGAYPGCLYLIGSWYTSTEISRRTGIFLFSSALGSMCSGYIQAGLHNNMDGVMGLASWRWLFIFDFILGIPVAIFGFFFCPDEPKGKKIWWMSDAEKELSILRMKRDGRDATGAWSWDVVRQILRSWQFYSFVIGWGFVELTCGNNLSRWMGLWLKKLGYKSSKFNTLPTVVYVVQLGYIFISSVAADSLNNRSIPMLFLCGTLLFGYIILLTGTNNFSLRMAAYYIAGGYGGLSPLLGGWINCSCGGNKQLRSFTTAMMISVGYAIEAPAQQVWFPTKEAPNFTRSHGYAYGIAMVVATAVWCSAVIPLMSRYWFFKDEKPCLDCDCEDPIVESATYRANNKATDGSD</sequence>
<feature type="transmembrane region" description="Helical" evidence="7">
    <location>
        <begin position="170"/>
        <end position="191"/>
    </location>
</feature>
<dbReference type="FunFam" id="1.20.1250.20:FF:000065">
    <property type="entry name" value="Putative MFS pantothenate transporter"/>
    <property type="match status" value="1"/>
</dbReference>
<dbReference type="InterPro" id="IPR020846">
    <property type="entry name" value="MFS_dom"/>
</dbReference>
<evidence type="ECO:0000256" key="5">
    <source>
        <dbReference type="ARBA" id="ARBA00023136"/>
    </source>
</evidence>
<comment type="similarity">
    <text evidence="6">Belongs to the major facilitator superfamily. Allantoate permease family.</text>
</comment>
<evidence type="ECO:0000256" key="1">
    <source>
        <dbReference type="ARBA" id="ARBA00004141"/>
    </source>
</evidence>
<feature type="transmembrane region" description="Helical" evidence="7">
    <location>
        <begin position="110"/>
        <end position="130"/>
    </location>
</feature>
<feature type="transmembrane region" description="Helical" evidence="7">
    <location>
        <begin position="203"/>
        <end position="226"/>
    </location>
</feature>
<evidence type="ECO:0000256" key="2">
    <source>
        <dbReference type="ARBA" id="ARBA00022448"/>
    </source>
</evidence>
<comment type="caution">
    <text evidence="9">The sequence shown here is derived from an EMBL/GenBank/DDBJ whole genome shotgun (WGS) entry which is preliminary data.</text>
</comment>
<feature type="transmembrane region" description="Helical" evidence="7">
    <location>
        <begin position="39"/>
        <end position="56"/>
    </location>
</feature>
<dbReference type="SUPFAM" id="SSF103473">
    <property type="entry name" value="MFS general substrate transporter"/>
    <property type="match status" value="1"/>
</dbReference>
<dbReference type="Gene3D" id="1.20.1250.20">
    <property type="entry name" value="MFS general substrate transporter like domains"/>
    <property type="match status" value="1"/>
</dbReference>
<dbReference type="InterPro" id="IPR036259">
    <property type="entry name" value="MFS_trans_sf"/>
</dbReference>
<gene>
    <name evidence="9" type="ORF">LMH87_002935</name>
</gene>
<evidence type="ECO:0000313" key="10">
    <source>
        <dbReference type="Proteomes" id="UP001144673"/>
    </source>
</evidence>
<dbReference type="PROSITE" id="PS50850">
    <property type="entry name" value="MFS"/>
    <property type="match status" value="1"/>
</dbReference>
<feature type="transmembrane region" description="Helical" evidence="7">
    <location>
        <begin position="400"/>
        <end position="417"/>
    </location>
</feature>
<dbReference type="PANTHER" id="PTHR43791:SF39">
    <property type="entry name" value="TRANSPORTER LIZ1_SEO1, PUTATIVE (AFU_ORTHOLOGUE AFUA_3G00980)-RELATED"/>
    <property type="match status" value="1"/>
</dbReference>
<proteinExistence type="inferred from homology"/>
<dbReference type="EMBL" id="JAJHUN010000010">
    <property type="protein sequence ID" value="KAJ4148469.1"/>
    <property type="molecule type" value="Genomic_DNA"/>
</dbReference>
<keyword evidence="5 7" id="KW-0472">Membrane</keyword>
<accession>A0A9W8Q7R4</accession>
<keyword evidence="3 7" id="KW-0812">Transmembrane</keyword>
<name>A0A9W8Q7R4_AKAMU</name>
<feature type="transmembrane region" description="Helical" evidence="7">
    <location>
        <begin position="369"/>
        <end position="388"/>
    </location>
</feature>
<evidence type="ECO:0000256" key="6">
    <source>
        <dbReference type="ARBA" id="ARBA00037968"/>
    </source>
</evidence>
<protein>
    <recommendedName>
        <fullName evidence="8">Major facilitator superfamily (MFS) profile domain-containing protein</fullName>
    </recommendedName>
</protein>
<dbReference type="Pfam" id="PF07690">
    <property type="entry name" value="MFS_1"/>
    <property type="match status" value="1"/>
</dbReference>
<dbReference type="GeneID" id="80890094"/>
<evidence type="ECO:0000256" key="7">
    <source>
        <dbReference type="SAM" id="Phobius"/>
    </source>
</evidence>
<feature type="transmembrane region" description="Helical" evidence="7">
    <location>
        <begin position="313"/>
        <end position="333"/>
    </location>
</feature>
<dbReference type="GO" id="GO:0022857">
    <property type="term" value="F:transmembrane transporter activity"/>
    <property type="evidence" value="ECO:0007669"/>
    <property type="project" value="InterPro"/>
</dbReference>
<feature type="transmembrane region" description="Helical" evidence="7">
    <location>
        <begin position="136"/>
        <end position="158"/>
    </location>
</feature>
<dbReference type="PANTHER" id="PTHR43791">
    <property type="entry name" value="PERMEASE-RELATED"/>
    <property type="match status" value="1"/>
</dbReference>
<feature type="domain" description="Major facilitator superfamily (MFS) profile" evidence="8">
    <location>
        <begin position="43"/>
        <end position="467"/>
    </location>
</feature>
<dbReference type="Proteomes" id="UP001144673">
    <property type="component" value="Chromosome 3"/>
</dbReference>
<evidence type="ECO:0000256" key="3">
    <source>
        <dbReference type="ARBA" id="ARBA00022692"/>
    </source>
</evidence>
<dbReference type="RefSeq" id="XP_056051410.1">
    <property type="nucleotide sequence ID" value="XM_056194475.1"/>
</dbReference>
<dbReference type="InterPro" id="IPR011701">
    <property type="entry name" value="MFS"/>
</dbReference>
<dbReference type="AlphaFoldDB" id="A0A9W8Q7R4"/>
<dbReference type="GO" id="GO:0016020">
    <property type="term" value="C:membrane"/>
    <property type="evidence" value="ECO:0007669"/>
    <property type="project" value="UniProtKB-SubCell"/>
</dbReference>
<reference evidence="9" key="1">
    <citation type="journal article" date="2023" name="Access Microbiol">
        <title>De-novo genome assembly for Akanthomyces muscarius, a biocontrol agent of insect agricultural pests.</title>
        <authorList>
            <person name="Erdos Z."/>
            <person name="Studholme D.J."/>
            <person name="Raymond B."/>
            <person name="Sharma M."/>
        </authorList>
    </citation>
    <scope>NUCLEOTIDE SEQUENCE</scope>
    <source>
        <strain evidence="9">Ve6</strain>
    </source>
</reference>
<keyword evidence="4 7" id="KW-1133">Transmembrane helix</keyword>
<evidence type="ECO:0000256" key="4">
    <source>
        <dbReference type="ARBA" id="ARBA00022989"/>
    </source>
</evidence>